<accession>A0A6J7PD72</accession>
<protein>
    <submittedName>
        <fullName evidence="1">Unannotated protein</fullName>
    </submittedName>
</protein>
<dbReference type="SUPFAM" id="SSF47598">
    <property type="entry name" value="Ribbon-helix-helix"/>
    <property type="match status" value="1"/>
</dbReference>
<sequence length="93" mass="10166">MVNILIRDVPDTVHAQLVAGAEAAGQSLQRYLLHRLEAQAAQTDIERAIGEWTSLAQARAASTDLSWAAADLIGEARHERDNHVAQVVDDARR</sequence>
<reference evidence="1" key="1">
    <citation type="submission" date="2020-05" db="EMBL/GenBank/DDBJ databases">
        <authorList>
            <person name="Chiriac C."/>
            <person name="Salcher M."/>
            <person name="Ghai R."/>
            <person name="Kavagutti S V."/>
        </authorList>
    </citation>
    <scope>NUCLEOTIDE SEQUENCE</scope>
</reference>
<gene>
    <name evidence="1" type="ORF">UFOPK3992_00768</name>
</gene>
<dbReference type="AlphaFoldDB" id="A0A6J7PD72"/>
<organism evidence="1">
    <name type="scientific">freshwater metagenome</name>
    <dbReference type="NCBI Taxonomy" id="449393"/>
    <lineage>
        <taxon>unclassified sequences</taxon>
        <taxon>metagenomes</taxon>
        <taxon>ecological metagenomes</taxon>
    </lineage>
</organism>
<dbReference type="GO" id="GO:0006355">
    <property type="term" value="P:regulation of DNA-templated transcription"/>
    <property type="evidence" value="ECO:0007669"/>
    <property type="project" value="InterPro"/>
</dbReference>
<name>A0A6J7PD72_9ZZZZ</name>
<evidence type="ECO:0000313" key="1">
    <source>
        <dbReference type="EMBL" id="CAB5003038.1"/>
    </source>
</evidence>
<dbReference type="InterPro" id="IPR010985">
    <property type="entry name" value="Ribbon_hlx_hlx"/>
</dbReference>
<proteinExistence type="predicted"/>
<dbReference type="EMBL" id="CAFBOZ010000092">
    <property type="protein sequence ID" value="CAB5003038.1"/>
    <property type="molecule type" value="Genomic_DNA"/>
</dbReference>